<name>A0A7J7JN66_BUGNE</name>
<sequence length="82" mass="9615">MLIRLASPPSVYCYNVIILICIMFILCIIRYKVIVITCTRAYGLRPIKDYLTLRTNPNFLISIYVYPQTITITITKHWNTQT</sequence>
<keyword evidence="3" id="KW-1185">Reference proteome</keyword>
<dbReference type="Proteomes" id="UP000593567">
    <property type="component" value="Unassembled WGS sequence"/>
</dbReference>
<keyword evidence="1" id="KW-1133">Transmembrane helix</keyword>
<feature type="transmembrane region" description="Helical" evidence="1">
    <location>
        <begin position="12"/>
        <end position="31"/>
    </location>
</feature>
<gene>
    <name evidence="2" type="ORF">EB796_014380</name>
</gene>
<accession>A0A7J7JN66</accession>
<evidence type="ECO:0000313" key="3">
    <source>
        <dbReference type="Proteomes" id="UP000593567"/>
    </source>
</evidence>
<evidence type="ECO:0000313" key="2">
    <source>
        <dbReference type="EMBL" id="KAF6027313.1"/>
    </source>
</evidence>
<proteinExistence type="predicted"/>
<organism evidence="2 3">
    <name type="scientific">Bugula neritina</name>
    <name type="common">Brown bryozoan</name>
    <name type="synonym">Sertularia neritina</name>
    <dbReference type="NCBI Taxonomy" id="10212"/>
    <lineage>
        <taxon>Eukaryota</taxon>
        <taxon>Metazoa</taxon>
        <taxon>Spiralia</taxon>
        <taxon>Lophotrochozoa</taxon>
        <taxon>Bryozoa</taxon>
        <taxon>Gymnolaemata</taxon>
        <taxon>Cheilostomatida</taxon>
        <taxon>Flustrina</taxon>
        <taxon>Buguloidea</taxon>
        <taxon>Bugulidae</taxon>
        <taxon>Bugula</taxon>
    </lineage>
</organism>
<protein>
    <submittedName>
        <fullName evidence="2">Uncharacterized protein</fullName>
    </submittedName>
</protein>
<dbReference type="EMBL" id="VXIV02002109">
    <property type="protein sequence ID" value="KAF6027313.1"/>
    <property type="molecule type" value="Genomic_DNA"/>
</dbReference>
<keyword evidence="1" id="KW-0472">Membrane</keyword>
<reference evidence="2" key="1">
    <citation type="submission" date="2020-06" db="EMBL/GenBank/DDBJ databases">
        <title>Draft genome of Bugula neritina, a colonial animal packing powerful symbionts and potential medicines.</title>
        <authorList>
            <person name="Rayko M."/>
        </authorList>
    </citation>
    <scope>NUCLEOTIDE SEQUENCE [LARGE SCALE GENOMIC DNA]</scope>
    <source>
        <strain evidence="2">Kwan_BN1</strain>
    </source>
</reference>
<comment type="caution">
    <text evidence="2">The sequence shown here is derived from an EMBL/GenBank/DDBJ whole genome shotgun (WGS) entry which is preliminary data.</text>
</comment>
<evidence type="ECO:0000256" key="1">
    <source>
        <dbReference type="SAM" id="Phobius"/>
    </source>
</evidence>
<dbReference type="AlphaFoldDB" id="A0A7J7JN66"/>
<keyword evidence="1" id="KW-0812">Transmembrane</keyword>